<dbReference type="NCBIfam" id="NF008955">
    <property type="entry name" value="PRK12297.1"/>
    <property type="match status" value="1"/>
</dbReference>
<dbReference type="InterPro" id="IPR027417">
    <property type="entry name" value="P-loop_NTPase"/>
</dbReference>
<dbReference type="Pfam" id="PF01926">
    <property type="entry name" value="MMR_HSR1"/>
    <property type="match status" value="1"/>
</dbReference>
<dbReference type="InterPro" id="IPR006169">
    <property type="entry name" value="GTP1_OBG_dom"/>
</dbReference>
<comment type="subunit">
    <text evidence="8">Monomer.</text>
</comment>
<feature type="binding site" evidence="8">
    <location>
        <begin position="283"/>
        <end position="286"/>
    </location>
    <ligand>
        <name>GTP</name>
        <dbReference type="ChEBI" id="CHEBI:37565"/>
    </ligand>
</feature>
<dbReference type="PRINTS" id="PR00326">
    <property type="entry name" value="GTP1OBG"/>
</dbReference>
<evidence type="ECO:0000313" key="12">
    <source>
        <dbReference type="Proteomes" id="UP000553034"/>
    </source>
</evidence>
<evidence type="ECO:0000256" key="3">
    <source>
        <dbReference type="ARBA" id="ARBA00022723"/>
    </source>
</evidence>
<dbReference type="PIRSF" id="PIRSF002401">
    <property type="entry name" value="GTP_bd_Obg/CgtA"/>
    <property type="match status" value="1"/>
</dbReference>
<evidence type="ECO:0000256" key="7">
    <source>
        <dbReference type="ARBA" id="ARBA00023134"/>
    </source>
</evidence>
<keyword evidence="7 8" id="KW-0342">GTP-binding</keyword>
<feature type="binding site" evidence="8">
    <location>
        <begin position="169"/>
        <end position="176"/>
    </location>
    <ligand>
        <name>GTP</name>
        <dbReference type="ChEBI" id="CHEBI:37565"/>
    </ligand>
</feature>
<dbReference type="GO" id="GO:0042254">
    <property type="term" value="P:ribosome biogenesis"/>
    <property type="evidence" value="ECO:0007669"/>
    <property type="project" value="UniProtKB-UniRule"/>
</dbReference>
<feature type="binding site" evidence="8">
    <location>
        <position position="196"/>
    </location>
    <ligand>
        <name>Mg(2+)</name>
        <dbReference type="ChEBI" id="CHEBI:18420"/>
    </ligand>
</feature>
<feature type="binding site" evidence="8">
    <location>
        <position position="176"/>
    </location>
    <ligand>
        <name>Mg(2+)</name>
        <dbReference type="ChEBI" id="CHEBI:18420"/>
    </ligand>
</feature>
<dbReference type="GO" id="GO:0003924">
    <property type="term" value="F:GTPase activity"/>
    <property type="evidence" value="ECO:0007669"/>
    <property type="project" value="UniProtKB-UniRule"/>
</dbReference>
<reference evidence="11 12" key="1">
    <citation type="submission" date="2020-08" db="EMBL/GenBank/DDBJ databases">
        <title>Genomic Encyclopedia of Type Strains, Phase IV (KMG-IV): sequencing the most valuable type-strain genomes for metagenomic binning, comparative biology and taxonomic classification.</title>
        <authorList>
            <person name="Goeker M."/>
        </authorList>
    </citation>
    <scope>NUCLEOTIDE SEQUENCE [LARGE SCALE GENOMIC DNA]</scope>
    <source>
        <strain evidence="11 12">DSM 29568</strain>
    </source>
</reference>
<evidence type="ECO:0000259" key="10">
    <source>
        <dbReference type="PROSITE" id="PS51883"/>
    </source>
</evidence>
<keyword evidence="2 8" id="KW-0963">Cytoplasm</keyword>
<feature type="binding site" evidence="8">
    <location>
        <begin position="313"/>
        <end position="315"/>
    </location>
    <ligand>
        <name>GTP</name>
        <dbReference type="ChEBI" id="CHEBI:37565"/>
    </ligand>
</feature>
<comment type="function">
    <text evidence="8">An essential GTPase which binds GTP, GDP and possibly (p)ppGpp with moderate affinity, with high nucleotide exchange rates and a fairly low GTP hydrolysis rate. Plays a role in control of the cell cycle, stress response, ribosome biogenesis and in those bacteria that undergo differentiation, in morphogenesis control.</text>
</comment>
<protein>
    <recommendedName>
        <fullName evidence="8">GTPase Obg</fullName>
        <ecNumber evidence="8">3.6.5.-</ecNumber>
    </recommendedName>
    <alternativeName>
        <fullName evidence="8">GTP-binding protein Obg</fullName>
    </alternativeName>
</protein>
<dbReference type="SUPFAM" id="SSF82051">
    <property type="entry name" value="Obg GTP-binding protein N-terminal domain"/>
    <property type="match status" value="1"/>
</dbReference>
<dbReference type="PANTHER" id="PTHR11702:SF31">
    <property type="entry name" value="MITOCHONDRIAL RIBOSOME-ASSOCIATED GTPASE 2"/>
    <property type="match status" value="1"/>
</dbReference>
<dbReference type="InterPro" id="IPR014100">
    <property type="entry name" value="GTP-bd_Obg/CgtA"/>
</dbReference>
<keyword evidence="6 8" id="KW-0460">Magnesium</keyword>
<dbReference type="Gene3D" id="2.70.210.12">
    <property type="entry name" value="GTP1/OBG domain"/>
    <property type="match status" value="1"/>
</dbReference>
<evidence type="ECO:0000313" key="11">
    <source>
        <dbReference type="EMBL" id="MBB4118922.1"/>
    </source>
</evidence>
<dbReference type="PROSITE" id="PS00905">
    <property type="entry name" value="GTP1_OBG"/>
    <property type="match status" value="1"/>
</dbReference>
<dbReference type="Gene3D" id="3.40.50.300">
    <property type="entry name" value="P-loop containing nucleotide triphosphate hydrolases"/>
    <property type="match status" value="1"/>
</dbReference>
<evidence type="ECO:0000256" key="2">
    <source>
        <dbReference type="ARBA" id="ARBA00022490"/>
    </source>
</evidence>
<dbReference type="PANTHER" id="PTHR11702">
    <property type="entry name" value="DEVELOPMENTALLY REGULATED GTP-BINDING PROTEIN-RELATED"/>
    <property type="match status" value="1"/>
</dbReference>
<dbReference type="InterPro" id="IPR045086">
    <property type="entry name" value="OBG_GTPase"/>
</dbReference>
<feature type="domain" description="OBG-type G" evidence="9">
    <location>
        <begin position="163"/>
        <end position="332"/>
    </location>
</feature>
<feature type="binding site" evidence="8">
    <location>
        <begin position="216"/>
        <end position="219"/>
    </location>
    <ligand>
        <name>GTP</name>
        <dbReference type="ChEBI" id="CHEBI:37565"/>
    </ligand>
</feature>
<dbReference type="EMBL" id="JACIFO010000004">
    <property type="protein sequence ID" value="MBB4118922.1"/>
    <property type="molecule type" value="Genomic_DNA"/>
</dbReference>
<organism evidence="11 12">
    <name type="scientific">Mesonia hippocampi</name>
    <dbReference type="NCBI Taxonomy" id="1628250"/>
    <lineage>
        <taxon>Bacteria</taxon>
        <taxon>Pseudomonadati</taxon>
        <taxon>Bacteroidota</taxon>
        <taxon>Flavobacteriia</taxon>
        <taxon>Flavobacteriales</taxon>
        <taxon>Flavobacteriaceae</taxon>
        <taxon>Mesonia</taxon>
    </lineage>
</organism>
<evidence type="ECO:0000256" key="8">
    <source>
        <dbReference type="HAMAP-Rule" id="MF_01454"/>
    </source>
</evidence>
<keyword evidence="4 8" id="KW-0547">Nucleotide-binding</keyword>
<accession>A0A840EHX7</accession>
<dbReference type="PROSITE" id="PS51883">
    <property type="entry name" value="OBG"/>
    <property type="match status" value="1"/>
</dbReference>
<dbReference type="NCBIfam" id="NF008956">
    <property type="entry name" value="PRK12299.1"/>
    <property type="match status" value="1"/>
</dbReference>
<feature type="domain" description="Obg" evidence="10">
    <location>
        <begin position="4"/>
        <end position="162"/>
    </location>
</feature>
<gene>
    <name evidence="8" type="primary">obg</name>
    <name evidence="11" type="ORF">GGR32_001213</name>
</gene>
<dbReference type="FunFam" id="2.70.210.12:FF:000001">
    <property type="entry name" value="GTPase Obg"/>
    <property type="match status" value="1"/>
</dbReference>
<evidence type="ECO:0000256" key="6">
    <source>
        <dbReference type="ARBA" id="ARBA00022842"/>
    </source>
</evidence>
<dbReference type="GO" id="GO:0005525">
    <property type="term" value="F:GTP binding"/>
    <property type="evidence" value="ECO:0007669"/>
    <property type="project" value="UniProtKB-UniRule"/>
</dbReference>
<dbReference type="RefSeq" id="WP_183477281.1">
    <property type="nucleotide sequence ID" value="NZ_JACIFO010000004.1"/>
</dbReference>
<dbReference type="InterPro" id="IPR031167">
    <property type="entry name" value="G_OBG"/>
</dbReference>
<feature type="binding site" evidence="8">
    <location>
        <begin position="194"/>
        <end position="198"/>
    </location>
    <ligand>
        <name>GTP</name>
        <dbReference type="ChEBI" id="CHEBI:37565"/>
    </ligand>
</feature>
<dbReference type="InterPro" id="IPR036726">
    <property type="entry name" value="GTP1_OBG_dom_sf"/>
</dbReference>
<comment type="subcellular location">
    <subcellularLocation>
        <location evidence="8">Cytoplasm</location>
    </subcellularLocation>
</comment>
<dbReference type="SUPFAM" id="SSF52540">
    <property type="entry name" value="P-loop containing nucleoside triphosphate hydrolases"/>
    <property type="match status" value="1"/>
</dbReference>
<evidence type="ECO:0000256" key="1">
    <source>
        <dbReference type="ARBA" id="ARBA00007699"/>
    </source>
</evidence>
<keyword evidence="5 8" id="KW-0378">Hydrolase</keyword>
<dbReference type="NCBIfam" id="TIGR02729">
    <property type="entry name" value="Obg_CgtA"/>
    <property type="match status" value="1"/>
</dbReference>
<comment type="similarity">
    <text evidence="1 8">Belongs to the TRAFAC class OBG-HflX-like GTPase superfamily. OBG GTPase family.</text>
</comment>
<comment type="caution">
    <text evidence="11">The sequence shown here is derived from an EMBL/GenBank/DDBJ whole genome shotgun (WGS) entry which is preliminary data.</text>
</comment>
<sequence length="336" mass="37579">MREGNFIDYVKLHVTSGKGGRGSAHLHREKYIDKGGPDGGDGGRGGHVIIRGDKNLWTLFEFNFKRHIRAGHGENGGKQRSTGRDGEDKYINVPLGTVIRDTDTQEVIAEIIEEGQEYIIAKGGLGGRGNWHFKTSTNQTPRYAQPGIEGEEKDITLELKVLADVGLVGFPNAGKSTLLSVITAAKPKIANYEFTTLKPNLGIVKYRDFRTFVMADIPGIIEGAAEGKGLGYRFLRHIERNSTLLFLIPCDAEDVKKQYDILVDELRRYNPELLDKDRIVAISKTDMLDEELKKEMDAELKHQFSDVPYLFISAVAHQGIQELKDALWEVLNKEVE</sequence>
<dbReference type="InterPro" id="IPR006073">
    <property type="entry name" value="GTP-bd"/>
</dbReference>
<dbReference type="PROSITE" id="PS51710">
    <property type="entry name" value="G_OBG"/>
    <property type="match status" value="1"/>
</dbReference>
<name>A0A840EHX7_9FLAO</name>
<proteinExistence type="inferred from homology"/>
<evidence type="ECO:0000256" key="4">
    <source>
        <dbReference type="ARBA" id="ARBA00022741"/>
    </source>
</evidence>
<dbReference type="HAMAP" id="MF_01454">
    <property type="entry name" value="GTPase_Obg"/>
    <property type="match status" value="1"/>
</dbReference>
<keyword evidence="12" id="KW-1185">Reference proteome</keyword>
<dbReference type="EC" id="3.6.5.-" evidence="8"/>
<dbReference type="Pfam" id="PF01018">
    <property type="entry name" value="GTP1_OBG"/>
    <property type="match status" value="1"/>
</dbReference>
<dbReference type="CDD" id="cd01898">
    <property type="entry name" value="Obg"/>
    <property type="match status" value="1"/>
</dbReference>
<dbReference type="GO" id="GO:0043022">
    <property type="term" value="F:ribosome binding"/>
    <property type="evidence" value="ECO:0007669"/>
    <property type="project" value="UniProtKB-ARBA"/>
</dbReference>
<dbReference type="AlphaFoldDB" id="A0A840EHX7"/>
<dbReference type="GO" id="GO:0000287">
    <property type="term" value="F:magnesium ion binding"/>
    <property type="evidence" value="ECO:0007669"/>
    <property type="project" value="InterPro"/>
</dbReference>
<dbReference type="GO" id="GO:0005737">
    <property type="term" value="C:cytoplasm"/>
    <property type="evidence" value="ECO:0007669"/>
    <property type="project" value="UniProtKB-SubCell"/>
</dbReference>
<evidence type="ECO:0000256" key="5">
    <source>
        <dbReference type="ARBA" id="ARBA00022801"/>
    </source>
</evidence>
<evidence type="ECO:0000259" key="9">
    <source>
        <dbReference type="PROSITE" id="PS51710"/>
    </source>
</evidence>
<comment type="cofactor">
    <cofactor evidence="8">
        <name>Mg(2+)</name>
        <dbReference type="ChEBI" id="CHEBI:18420"/>
    </cofactor>
</comment>
<dbReference type="InterPro" id="IPR006074">
    <property type="entry name" value="GTP1-OBG_CS"/>
</dbReference>
<keyword evidence="3 8" id="KW-0479">Metal-binding</keyword>
<dbReference type="Proteomes" id="UP000553034">
    <property type="component" value="Unassembled WGS sequence"/>
</dbReference>